<protein>
    <submittedName>
        <fullName evidence="1">Uncharacterized protein</fullName>
    </submittedName>
</protein>
<name>A0ABQ9HJD7_9NEOP</name>
<gene>
    <name evidence="1" type="ORF">PR048_016318</name>
</gene>
<dbReference type="EMBL" id="JARBHB010000005">
    <property type="protein sequence ID" value="KAJ8884461.1"/>
    <property type="molecule type" value="Genomic_DNA"/>
</dbReference>
<comment type="caution">
    <text evidence="1">The sequence shown here is derived from an EMBL/GenBank/DDBJ whole genome shotgun (WGS) entry which is preliminary data.</text>
</comment>
<keyword evidence="2" id="KW-1185">Reference proteome</keyword>
<accession>A0ABQ9HJD7</accession>
<organism evidence="1 2">
    <name type="scientific">Dryococelus australis</name>
    <dbReference type="NCBI Taxonomy" id="614101"/>
    <lineage>
        <taxon>Eukaryota</taxon>
        <taxon>Metazoa</taxon>
        <taxon>Ecdysozoa</taxon>
        <taxon>Arthropoda</taxon>
        <taxon>Hexapoda</taxon>
        <taxon>Insecta</taxon>
        <taxon>Pterygota</taxon>
        <taxon>Neoptera</taxon>
        <taxon>Polyneoptera</taxon>
        <taxon>Phasmatodea</taxon>
        <taxon>Verophasmatodea</taxon>
        <taxon>Anareolatae</taxon>
        <taxon>Phasmatidae</taxon>
        <taxon>Eurycanthinae</taxon>
        <taxon>Dryococelus</taxon>
    </lineage>
</organism>
<sequence>MFLFRISKTAIFKIIPKVCQALISSLREYIKDDAEVIKHGNYVLNLRSVFGFTDTPDTLGMVIYL</sequence>
<evidence type="ECO:0000313" key="1">
    <source>
        <dbReference type="EMBL" id="KAJ8884461.1"/>
    </source>
</evidence>
<dbReference type="Proteomes" id="UP001159363">
    <property type="component" value="Chromosome 4"/>
</dbReference>
<reference evidence="1 2" key="1">
    <citation type="submission" date="2023-02" db="EMBL/GenBank/DDBJ databases">
        <title>LHISI_Scaffold_Assembly.</title>
        <authorList>
            <person name="Stuart O.P."/>
            <person name="Cleave R."/>
            <person name="Magrath M.J.L."/>
            <person name="Mikheyev A.S."/>
        </authorList>
    </citation>
    <scope>NUCLEOTIDE SEQUENCE [LARGE SCALE GENOMIC DNA]</scope>
    <source>
        <strain evidence="1">Daus_M_001</strain>
        <tissue evidence="1">Leg muscle</tissue>
    </source>
</reference>
<evidence type="ECO:0000313" key="2">
    <source>
        <dbReference type="Proteomes" id="UP001159363"/>
    </source>
</evidence>
<proteinExistence type="predicted"/>